<dbReference type="EMBL" id="FNLL01000003">
    <property type="protein sequence ID" value="SDT92702.1"/>
    <property type="molecule type" value="Genomic_DNA"/>
</dbReference>
<dbReference type="PANTHER" id="PTHR37317">
    <property type="entry name" value="BLR8090 PROTEIN"/>
    <property type="match status" value="1"/>
</dbReference>
<organism evidence="2 3">
    <name type="scientific">Desulfobacula phenolica</name>
    <dbReference type="NCBI Taxonomy" id="90732"/>
    <lineage>
        <taxon>Bacteria</taxon>
        <taxon>Pseudomonadati</taxon>
        <taxon>Thermodesulfobacteriota</taxon>
        <taxon>Desulfobacteria</taxon>
        <taxon>Desulfobacterales</taxon>
        <taxon>Desulfobacteraceae</taxon>
        <taxon>Desulfobacula</taxon>
    </lineage>
</organism>
<feature type="domain" description="Treble clef zinc finger" evidence="1">
    <location>
        <begin position="223"/>
        <end position="279"/>
    </location>
</feature>
<gene>
    <name evidence="2" type="ORF">SAMN04487931_1034</name>
</gene>
<keyword evidence="3" id="KW-1185">Reference proteome</keyword>
<evidence type="ECO:0000313" key="2">
    <source>
        <dbReference type="EMBL" id="SDT92702.1"/>
    </source>
</evidence>
<evidence type="ECO:0000259" key="1">
    <source>
        <dbReference type="Pfam" id="PF14311"/>
    </source>
</evidence>
<dbReference type="InterPro" id="IPR025487">
    <property type="entry name" value="DUF4379"/>
</dbReference>
<sequence>MKKLFKDNQPDLYKEVHPDKNEDLDFSTLFENSGKKIWWQCLKDKRHIWQQSITNRVRKGYGCPYCGRRKTLPEESFGALYPEIAAEIHPEKSKDFDPFKYRPGSNKKIWWKCKYGHEWRQIVSQRVTRGRLCQICKRKKISFGAKYPEIAVEWHPTKNGNLLPEDILTGDRRSIWWQCKKNPDHEWEVSVESRARSNYGCPHCNKEKKKKEYPLLQEYAPELIPQWHPEKNKPLNLSDFKANSAVKIWWICPINKSHEWETSIRNRTLRNQGCPFCSKNRVTTKNSLIINYPEIAEQWHPKKNKNLSPEDVSYASHKKVWWQCTKNKSHEWQQTITSRTQRNVYRCPLCKEVKNNLQKIHPEIAAEWHPTKNGTLKPDQVSRASGKKVWWKCSVNPDHEWEAVVLNRTSGKSGCFHCFKEKTSIRLSEGLMDLRHDDIDCYHIFLSNMRSVKKLLSSEIKGDSRLMQPFYRMLYASIITLLEAFLSDAFHNAIMNDLELFEKFITKNPAFNEKKYKLSIILDWSKHINKRVSEYLYNEVLWHNMERIEPLYKDVLGIDFPKNIVEIKKAVSIRYDIVHRNGRKKSGGYHKFSEDRLEKLSENVKGVVTEIHEQLTDL</sequence>
<reference evidence="3" key="1">
    <citation type="submission" date="2016-10" db="EMBL/GenBank/DDBJ databases">
        <authorList>
            <person name="Varghese N."/>
            <person name="Submissions S."/>
        </authorList>
    </citation>
    <scope>NUCLEOTIDE SEQUENCE [LARGE SCALE GENOMIC DNA]</scope>
    <source>
        <strain evidence="3">DSM 3384</strain>
    </source>
</reference>
<dbReference type="AlphaFoldDB" id="A0A1H2EC53"/>
<feature type="domain" description="Treble clef zinc finger" evidence="1">
    <location>
        <begin position="295"/>
        <end position="351"/>
    </location>
</feature>
<protein>
    <submittedName>
        <fullName evidence="2">Probable Zinc-ribbon domain-containing protein</fullName>
    </submittedName>
</protein>
<accession>A0A1H2EC53</accession>
<feature type="domain" description="Treble clef zinc finger" evidence="1">
    <location>
        <begin position="364"/>
        <end position="418"/>
    </location>
</feature>
<evidence type="ECO:0000313" key="3">
    <source>
        <dbReference type="Proteomes" id="UP000199608"/>
    </source>
</evidence>
<dbReference type="PANTHER" id="PTHR37317:SF1">
    <property type="entry name" value="ZINC-RIBBON DOMAIN-CONTAINING PROTEIN-RELATED"/>
    <property type="match status" value="1"/>
</dbReference>
<proteinExistence type="predicted"/>
<name>A0A1H2EC53_9BACT</name>
<feature type="domain" description="Treble clef zinc finger" evidence="1">
    <location>
        <begin position="150"/>
        <end position="206"/>
    </location>
</feature>
<dbReference type="Proteomes" id="UP000199608">
    <property type="component" value="Unassembled WGS sequence"/>
</dbReference>
<dbReference type="RefSeq" id="WP_092231159.1">
    <property type="nucleotide sequence ID" value="NZ_FNLL01000003.1"/>
</dbReference>
<feature type="domain" description="Treble clef zinc finger" evidence="1">
    <location>
        <begin position="12"/>
        <end position="68"/>
    </location>
</feature>
<dbReference type="Pfam" id="PF14311">
    <property type="entry name" value="DUF4379"/>
    <property type="match status" value="6"/>
</dbReference>
<feature type="domain" description="Treble clef zinc finger" evidence="1">
    <location>
        <begin position="84"/>
        <end position="139"/>
    </location>
</feature>